<reference evidence="3 4" key="1">
    <citation type="submission" date="2019-09" db="EMBL/GenBank/DDBJ databases">
        <title>Bird 10,000 Genomes (B10K) Project - Family phase.</title>
        <authorList>
            <person name="Zhang G."/>
        </authorList>
    </citation>
    <scope>NUCLEOTIDE SEQUENCE [LARGE SCALE GENOMIC DNA]</scope>
    <source>
        <strain evidence="3">B10K-DU-001-34</strain>
        <tissue evidence="3">Muscle</tissue>
    </source>
</reference>
<dbReference type="InterPro" id="IPR026983">
    <property type="entry name" value="DHC"/>
</dbReference>
<keyword evidence="4" id="KW-1185">Reference proteome</keyword>
<organism evidence="3 4">
    <name type="scientific">Dicaeum eximium</name>
    <dbReference type="NCBI Taxonomy" id="667154"/>
    <lineage>
        <taxon>Eukaryota</taxon>
        <taxon>Metazoa</taxon>
        <taxon>Chordata</taxon>
        <taxon>Craniata</taxon>
        <taxon>Vertebrata</taxon>
        <taxon>Euteleostomi</taxon>
        <taxon>Archelosauria</taxon>
        <taxon>Archosauria</taxon>
        <taxon>Dinosauria</taxon>
        <taxon>Saurischia</taxon>
        <taxon>Theropoda</taxon>
        <taxon>Coelurosauria</taxon>
        <taxon>Aves</taxon>
        <taxon>Neognathae</taxon>
        <taxon>Neoaves</taxon>
        <taxon>Telluraves</taxon>
        <taxon>Australaves</taxon>
        <taxon>Passeriformes</taxon>
        <taxon>Passeroidea</taxon>
        <taxon>Dicaeidae</taxon>
        <taxon>Dicaeum</taxon>
    </lineage>
</organism>
<feature type="compositionally biased region" description="Low complexity" evidence="1">
    <location>
        <begin position="1017"/>
        <end position="1028"/>
    </location>
</feature>
<comment type="caution">
    <text evidence="3">The sequence shown here is derived from an EMBL/GenBank/DDBJ whole genome shotgun (WGS) entry which is preliminary data.</text>
</comment>
<dbReference type="PANTHER" id="PTHR46532">
    <property type="entry name" value="MALE FERTILITY FACTOR KL5"/>
    <property type="match status" value="1"/>
</dbReference>
<evidence type="ECO:0000313" key="4">
    <source>
        <dbReference type="Proteomes" id="UP000523279"/>
    </source>
</evidence>
<dbReference type="GO" id="GO:0045505">
    <property type="term" value="F:dynein intermediate chain binding"/>
    <property type="evidence" value="ECO:0007669"/>
    <property type="project" value="InterPro"/>
</dbReference>
<gene>
    <name evidence="3" type="primary">Dnah8_1</name>
    <name evidence="3" type="ORF">DICEXI_R04729</name>
</gene>
<accession>A0A7K9KDJ8</accession>
<dbReference type="EMBL" id="VWZP01009169">
    <property type="protein sequence ID" value="NXH48631.1"/>
    <property type="molecule type" value="Genomic_DNA"/>
</dbReference>
<protein>
    <submittedName>
        <fullName evidence="3">DYH8 protein</fullName>
    </submittedName>
</protein>
<feature type="non-terminal residue" evidence="3">
    <location>
        <position position="1"/>
    </location>
</feature>
<evidence type="ECO:0000313" key="3">
    <source>
        <dbReference type="EMBL" id="NXH48631.1"/>
    </source>
</evidence>
<name>A0A7K9KDJ8_9PASE</name>
<proteinExistence type="predicted"/>
<dbReference type="InterPro" id="IPR013594">
    <property type="entry name" value="Dynein_heavy_tail"/>
</dbReference>
<feature type="compositionally biased region" description="Basic and acidic residues" evidence="1">
    <location>
        <begin position="901"/>
        <end position="910"/>
    </location>
</feature>
<sequence length="1218" mass="139613">IQYEKAREDRRAKLNASYKYIFEVLSARVGLDLASVEEMILDVPSFDAFDSFFAKGGSKALKIFYQEGDPRGIECGRVIPDVEKGSKIFQFYVEKTPDKIIGICLYFVRYKNDTSINEKTIHEEVSFGVLDATDGLLPGVKDVIEKVFLPAILETSNWGNLGQSKEDTKDKKHFVETIKKYISFLGGAAACIAGTVELKKIDYINFSELHTFDKITAAADNYETVHQLEEVLMIWYRQIEQVLTESKQLRREAKDSGPLLELENWKYMSAKLNFIIEQIKGQNCKAVINVLKVAHSKILKSWQELDGKITDAANESKDNVRYLSQLEKVCQPLYTTDVVLMTQGIPYLIKAVQMIHRVSKYYNTSERITSLLIKVTNQMVTTCKAYITDAGLNRIWDQETPVVIGKINECMYLLKEYQKCFREARQETSENQGGRPMEVSEVYIFGKSEAFCRRLEKIMEMIAIEQNFNALTMCAVEGIDLMAVKFKNIYHIFQKKPYDTLDPQVTEFDVDFVKFMTETQLQNFMRTCFRKILSSQNSLQLLQRFQNLNMPCLQEETAHTVSSILQHYVAELEATKKLYQTQKDDPPLARNMPPIAGKILWVRQLFRRVNEPITYFHKHSDILASPEGKAVVQSYNKLAYVLVEFEVVYHNAWMKEISQLQYLLQSTILVRHPTTEKFLVNFDPQILEIVRETKCMIKLGLEVPEQAVKLAIIENKLKSNKVQLEGVVQSYEDLRKATPNVFVNLMTPKMEKMEGVLRQGLTMLTWSSVTLETFFQEADQVLHVYRQLLRRVTVISDVRIGSILKEISKTSLVSLPVDGPIKIEDLLTDNEDYTKECSELLNAKSMHIENAVQDLIDLFEKNYEFPSPTPSDLQGRQGKRIAFDGKEKQKEKTPAEGSQSEDSKSHDKEEEFKKHCKDLVAYFSRRLLIGLQKATRLSLDRIKRRMSVPIKSEDITPFLKAEVHLEIPNLVIIPSLDDIQHAINRMIHLTLEVNRGVAQWGQRHLQKSILKTEPGTQQASSAGFGSQGKKSKKGETEDVARKIKNFYSGVAENEAVAKIIVILSSAGNSLKEGVSEVLQEFDKYKVLWTEDKDTIFQEFFATGPSLSEIKEEIVHYDTFEQEMKNLKPAILLGPIELSTEPLKKALSIEANSWKMVLCRYLNEEYKKKLLDMMSFINDHLNKLSRPLVDLDDVRLAMDALRAIQEKRSDIDISMGPIE</sequence>
<dbReference type="Proteomes" id="UP000523279">
    <property type="component" value="Unassembled WGS sequence"/>
</dbReference>
<dbReference type="GO" id="GO:0051959">
    <property type="term" value="F:dynein light intermediate chain binding"/>
    <property type="evidence" value="ECO:0007669"/>
    <property type="project" value="InterPro"/>
</dbReference>
<feature type="domain" description="Dynein heavy chain tail" evidence="2">
    <location>
        <begin position="225"/>
        <end position="774"/>
    </location>
</feature>
<dbReference type="Pfam" id="PF08385">
    <property type="entry name" value="DHC_N1"/>
    <property type="match status" value="1"/>
</dbReference>
<feature type="non-terminal residue" evidence="3">
    <location>
        <position position="1218"/>
    </location>
</feature>
<dbReference type="GO" id="GO:0007018">
    <property type="term" value="P:microtubule-based movement"/>
    <property type="evidence" value="ECO:0007669"/>
    <property type="project" value="InterPro"/>
</dbReference>
<evidence type="ECO:0000259" key="2">
    <source>
        <dbReference type="Pfam" id="PF08385"/>
    </source>
</evidence>
<dbReference type="PANTHER" id="PTHR46532:SF11">
    <property type="entry name" value="DYNEIN AXONEMAL HEAVY CHAIN 12"/>
    <property type="match status" value="1"/>
</dbReference>
<dbReference type="AlphaFoldDB" id="A0A7K9KDJ8"/>
<feature type="region of interest" description="Disordered" evidence="1">
    <location>
        <begin position="883"/>
        <end position="910"/>
    </location>
</feature>
<feature type="compositionally biased region" description="Basic and acidic residues" evidence="1">
    <location>
        <begin position="883"/>
        <end position="894"/>
    </location>
</feature>
<dbReference type="GO" id="GO:0005858">
    <property type="term" value="C:axonemal dynein complex"/>
    <property type="evidence" value="ECO:0007669"/>
    <property type="project" value="TreeGrafter"/>
</dbReference>
<feature type="region of interest" description="Disordered" evidence="1">
    <location>
        <begin position="1011"/>
        <end position="1036"/>
    </location>
</feature>
<evidence type="ECO:0000256" key="1">
    <source>
        <dbReference type="SAM" id="MobiDB-lite"/>
    </source>
</evidence>